<evidence type="ECO:0000313" key="13">
    <source>
        <dbReference type="EMBL" id="NGO38221.1"/>
    </source>
</evidence>
<sequence length="494" mass="52563">MDALDLTILAVYLAGVVGIGWSVGRRSRDLRDYCLSGRRAPWWAILASIVATETSTVTFLSVPAFAFAPNSRGEGGNWTFLSLALGSVLGRVLVVTLLLPRYFRGELFTVYQALEQRFDHRVRRAASAIFLATRSVADGIRLMATALVLTALTSWSDPVAIGLIGLVTVFYTCMGGMKAVIWTDLLQLLIYLGGAIAAAAVLLSQIPGGWETVLEIGHAHDKFRVFDFDLDPGRSYTFWAGLVGGAFLTTATHGTDQLMVQRYLSARNAREAARALLGSGAVILLQFTLFLTIGTMLYAWHSTGAALPGAVVERPDRVFPWFVVTGLPPGIRGLVVAAVFAAAMSTLSSSLNSLATASLTDFHRTPTAGVANHGIRAVGSARWSTVFWGLLQVGVALATARTETRVVDMALALASFTSGPVLGLFLLTLAPRRVDSSAALIGLLAGVVFMLLVGFTARISWQWYALSGAAATWAVGTVVARGRSTGNLTGPPRA</sequence>
<organism evidence="13 14">
    <name type="scientific">Limisphaera ngatamarikiensis</name>
    <dbReference type="NCBI Taxonomy" id="1324935"/>
    <lineage>
        <taxon>Bacteria</taxon>
        <taxon>Pseudomonadati</taxon>
        <taxon>Verrucomicrobiota</taxon>
        <taxon>Verrucomicrobiia</taxon>
        <taxon>Limisphaerales</taxon>
        <taxon>Limisphaeraceae</taxon>
        <taxon>Limisphaera</taxon>
    </lineage>
</organism>
<evidence type="ECO:0000256" key="12">
    <source>
        <dbReference type="SAM" id="Phobius"/>
    </source>
</evidence>
<dbReference type="EMBL" id="JAAKYA010000012">
    <property type="protein sequence ID" value="NGO38221.1"/>
    <property type="molecule type" value="Genomic_DNA"/>
</dbReference>
<name>A0A6M1RSB0_9BACT</name>
<comment type="similarity">
    <text evidence="2 11">Belongs to the sodium:solute symporter (SSF) (TC 2.A.21) family.</text>
</comment>
<keyword evidence="4" id="KW-1003">Cell membrane</keyword>
<feature type="transmembrane region" description="Helical" evidence="12">
    <location>
        <begin position="159"/>
        <end position="181"/>
    </location>
</feature>
<evidence type="ECO:0000256" key="8">
    <source>
        <dbReference type="ARBA" id="ARBA00023065"/>
    </source>
</evidence>
<proteinExistence type="inferred from homology"/>
<dbReference type="InterPro" id="IPR038377">
    <property type="entry name" value="Na/Glc_symporter_sf"/>
</dbReference>
<dbReference type="InterPro" id="IPR051163">
    <property type="entry name" value="Sodium:Solute_Symporter_SSF"/>
</dbReference>
<feature type="transmembrane region" description="Helical" evidence="12">
    <location>
        <begin position="6"/>
        <end position="23"/>
    </location>
</feature>
<evidence type="ECO:0000256" key="1">
    <source>
        <dbReference type="ARBA" id="ARBA00004651"/>
    </source>
</evidence>
<feature type="transmembrane region" description="Helical" evidence="12">
    <location>
        <begin position="319"/>
        <end position="343"/>
    </location>
</feature>
<feature type="transmembrane region" description="Helical" evidence="12">
    <location>
        <begin position="43"/>
        <end position="66"/>
    </location>
</feature>
<dbReference type="InterPro" id="IPR001734">
    <property type="entry name" value="Na/solute_symporter"/>
</dbReference>
<evidence type="ECO:0000256" key="7">
    <source>
        <dbReference type="ARBA" id="ARBA00023053"/>
    </source>
</evidence>
<keyword evidence="8" id="KW-0406">Ion transport</keyword>
<keyword evidence="9 12" id="KW-0472">Membrane</keyword>
<reference evidence="13 14" key="1">
    <citation type="submission" date="2020-02" db="EMBL/GenBank/DDBJ databases">
        <title>Draft genome sequence of Limisphaera ngatamarikiensis NGM72.4T, a thermophilic Verrucomicrobia grouped in subdivision 3.</title>
        <authorList>
            <person name="Carere C.R."/>
            <person name="Steen J."/>
            <person name="Hugenholtz P."/>
            <person name="Stott M.B."/>
        </authorList>
    </citation>
    <scope>NUCLEOTIDE SEQUENCE [LARGE SCALE GENOMIC DNA]</scope>
    <source>
        <strain evidence="13 14">NGM72.4</strain>
    </source>
</reference>
<dbReference type="AlphaFoldDB" id="A0A6M1RSB0"/>
<gene>
    <name evidence="13" type="ORF">G4L39_02265</name>
</gene>
<evidence type="ECO:0000256" key="2">
    <source>
        <dbReference type="ARBA" id="ARBA00006434"/>
    </source>
</evidence>
<evidence type="ECO:0000256" key="10">
    <source>
        <dbReference type="ARBA" id="ARBA00023201"/>
    </source>
</evidence>
<comment type="subcellular location">
    <subcellularLocation>
        <location evidence="1">Cell membrane</location>
        <topology evidence="1">Multi-pass membrane protein</topology>
    </subcellularLocation>
</comment>
<feature type="transmembrane region" description="Helical" evidence="12">
    <location>
        <begin position="78"/>
        <end position="99"/>
    </location>
</feature>
<comment type="caution">
    <text evidence="13">The sequence shown here is derived from an EMBL/GenBank/DDBJ whole genome shotgun (WGS) entry which is preliminary data.</text>
</comment>
<keyword evidence="3" id="KW-0813">Transport</keyword>
<dbReference type="PANTHER" id="PTHR42985:SF47">
    <property type="entry name" value="INTEGRAL MEMBRANE TRANSPORT PROTEIN"/>
    <property type="match status" value="1"/>
</dbReference>
<dbReference type="NCBIfam" id="TIGR00813">
    <property type="entry name" value="sss"/>
    <property type="match status" value="1"/>
</dbReference>
<accession>A0A6M1RSB0</accession>
<dbReference type="RefSeq" id="WP_165105576.1">
    <property type="nucleotide sequence ID" value="NZ_JAAKYA010000012.1"/>
</dbReference>
<feature type="transmembrane region" description="Helical" evidence="12">
    <location>
        <begin position="406"/>
        <end position="430"/>
    </location>
</feature>
<keyword evidence="6 12" id="KW-1133">Transmembrane helix</keyword>
<feature type="transmembrane region" description="Helical" evidence="12">
    <location>
        <begin position="236"/>
        <end position="254"/>
    </location>
</feature>
<evidence type="ECO:0000256" key="5">
    <source>
        <dbReference type="ARBA" id="ARBA00022692"/>
    </source>
</evidence>
<dbReference type="GO" id="GO:0015293">
    <property type="term" value="F:symporter activity"/>
    <property type="evidence" value="ECO:0007669"/>
    <property type="project" value="TreeGrafter"/>
</dbReference>
<evidence type="ECO:0000256" key="9">
    <source>
        <dbReference type="ARBA" id="ARBA00023136"/>
    </source>
</evidence>
<evidence type="ECO:0000256" key="6">
    <source>
        <dbReference type="ARBA" id="ARBA00022989"/>
    </source>
</evidence>
<dbReference type="Gene3D" id="1.20.1730.10">
    <property type="entry name" value="Sodium/glucose cotransporter"/>
    <property type="match status" value="1"/>
</dbReference>
<evidence type="ECO:0000256" key="3">
    <source>
        <dbReference type="ARBA" id="ARBA00022448"/>
    </source>
</evidence>
<keyword evidence="5 12" id="KW-0812">Transmembrane</keyword>
<dbReference type="Pfam" id="PF00474">
    <property type="entry name" value="SSF"/>
    <property type="match status" value="1"/>
</dbReference>
<dbReference type="CDD" id="cd11493">
    <property type="entry name" value="SLC5sbd_NIS-like_u1"/>
    <property type="match status" value="1"/>
</dbReference>
<feature type="transmembrane region" description="Helical" evidence="12">
    <location>
        <begin position="275"/>
        <end position="299"/>
    </location>
</feature>
<dbReference type="PROSITE" id="PS50283">
    <property type="entry name" value="NA_SOLUT_SYMP_3"/>
    <property type="match status" value="1"/>
</dbReference>
<dbReference type="GO" id="GO:0006814">
    <property type="term" value="P:sodium ion transport"/>
    <property type="evidence" value="ECO:0007669"/>
    <property type="project" value="UniProtKB-KW"/>
</dbReference>
<protein>
    <submittedName>
        <fullName evidence="13">Sodium/solute symporter</fullName>
    </submittedName>
</protein>
<evidence type="ECO:0000256" key="4">
    <source>
        <dbReference type="ARBA" id="ARBA00022475"/>
    </source>
</evidence>
<evidence type="ECO:0000256" key="11">
    <source>
        <dbReference type="RuleBase" id="RU362091"/>
    </source>
</evidence>
<evidence type="ECO:0000313" key="14">
    <source>
        <dbReference type="Proteomes" id="UP000477311"/>
    </source>
</evidence>
<feature type="transmembrane region" description="Helical" evidence="12">
    <location>
        <begin position="188"/>
        <end position="206"/>
    </location>
</feature>
<feature type="transmembrane region" description="Helical" evidence="12">
    <location>
        <begin position="437"/>
        <end position="455"/>
    </location>
</feature>
<keyword evidence="14" id="KW-1185">Reference proteome</keyword>
<keyword evidence="10" id="KW-0739">Sodium transport</keyword>
<dbReference type="Proteomes" id="UP000477311">
    <property type="component" value="Unassembled WGS sequence"/>
</dbReference>
<dbReference type="PANTHER" id="PTHR42985">
    <property type="entry name" value="SODIUM-COUPLED MONOCARBOXYLATE TRANSPORTER"/>
    <property type="match status" value="1"/>
</dbReference>
<keyword evidence="7" id="KW-0915">Sodium</keyword>
<dbReference type="GO" id="GO:0005886">
    <property type="term" value="C:plasma membrane"/>
    <property type="evidence" value="ECO:0007669"/>
    <property type="project" value="UniProtKB-SubCell"/>
</dbReference>
<feature type="transmembrane region" description="Helical" evidence="12">
    <location>
        <begin position="128"/>
        <end position="153"/>
    </location>
</feature>